<evidence type="ECO:0000256" key="7">
    <source>
        <dbReference type="SAM" id="Phobius"/>
    </source>
</evidence>
<evidence type="ECO:0000313" key="10">
    <source>
        <dbReference type="Proteomes" id="UP000054212"/>
    </source>
</evidence>
<dbReference type="Pfam" id="PF13396">
    <property type="entry name" value="PLDc_N"/>
    <property type="match status" value="1"/>
</dbReference>
<comment type="caution">
    <text evidence="9">The sequence shown here is derived from an EMBL/GenBank/DDBJ whole genome shotgun (WGS) entry which is preliminary data.</text>
</comment>
<accession>A0A0R2PZL9</accession>
<proteinExistence type="predicted"/>
<evidence type="ECO:0000259" key="8">
    <source>
        <dbReference type="Pfam" id="PF13396"/>
    </source>
</evidence>
<dbReference type="Proteomes" id="UP000054212">
    <property type="component" value="Unassembled WGS sequence"/>
</dbReference>
<keyword evidence="3 7" id="KW-0812">Transmembrane</keyword>
<dbReference type="EMBL" id="LIAT01000286">
    <property type="protein sequence ID" value="KRO43301.1"/>
    <property type="molecule type" value="Genomic_DNA"/>
</dbReference>
<keyword evidence="4 7" id="KW-1133">Transmembrane helix</keyword>
<feature type="region of interest" description="Disordered" evidence="6">
    <location>
        <begin position="62"/>
        <end position="85"/>
    </location>
</feature>
<dbReference type="AlphaFoldDB" id="A0A0R2PZL9"/>
<evidence type="ECO:0000256" key="1">
    <source>
        <dbReference type="ARBA" id="ARBA00004651"/>
    </source>
</evidence>
<evidence type="ECO:0000256" key="3">
    <source>
        <dbReference type="ARBA" id="ARBA00022692"/>
    </source>
</evidence>
<keyword evidence="5 7" id="KW-0472">Membrane</keyword>
<evidence type="ECO:0000313" key="9">
    <source>
        <dbReference type="EMBL" id="KRO43301.1"/>
    </source>
</evidence>
<gene>
    <name evidence="9" type="ORF">ABR61_06025</name>
</gene>
<dbReference type="GO" id="GO:0005886">
    <property type="term" value="C:plasma membrane"/>
    <property type="evidence" value="ECO:0007669"/>
    <property type="project" value="UniProtKB-SubCell"/>
</dbReference>
<feature type="domain" description="Cardiolipin synthase N-terminal" evidence="8">
    <location>
        <begin position="14"/>
        <end position="59"/>
    </location>
</feature>
<evidence type="ECO:0000256" key="2">
    <source>
        <dbReference type="ARBA" id="ARBA00022475"/>
    </source>
</evidence>
<name>A0A0R2PZL9_9ACTN</name>
<evidence type="ECO:0000256" key="4">
    <source>
        <dbReference type="ARBA" id="ARBA00022989"/>
    </source>
</evidence>
<sequence>MVRWAVIAAIITLALMIFSIIDCSRTAESSIRSLPKWAWLIIIIFVPAIGSIAWIIAGRPKGNGRGRRKGKIVPPDDNPDFLGKL</sequence>
<keyword evidence="2" id="KW-1003">Cell membrane</keyword>
<feature type="transmembrane region" description="Helical" evidence="7">
    <location>
        <begin position="37"/>
        <end position="57"/>
    </location>
</feature>
<organism evidence="9 10">
    <name type="scientific">Actinobacteria bacterium BACL2 MAG-120813-bin23</name>
    <dbReference type="NCBI Taxonomy" id="1655569"/>
    <lineage>
        <taxon>Bacteria</taxon>
        <taxon>Bacillati</taxon>
        <taxon>Actinomycetota</taxon>
        <taxon>Actinomycetes</taxon>
        <taxon>Actinomycetes incertae sedis</taxon>
        <taxon>ac1 cluster</taxon>
    </lineage>
</organism>
<feature type="compositionally biased region" description="Basic residues" evidence="6">
    <location>
        <begin position="62"/>
        <end position="71"/>
    </location>
</feature>
<evidence type="ECO:0000256" key="5">
    <source>
        <dbReference type="ARBA" id="ARBA00023136"/>
    </source>
</evidence>
<protein>
    <recommendedName>
        <fullName evidence="8">Cardiolipin synthase N-terminal domain-containing protein</fullName>
    </recommendedName>
</protein>
<comment type="subcellular location">
    <subcellularLocation>
        <location evidence="1">Cell membrane</location>
        <topology evidence="1">Multi-pass membrane protein</topology>
    </subcellularLocation>
</comment>
<dbReference type="InterPro" id="IPR027379">
    <property type="entry name" value="CLS_N"/>
</dbReference>
<reference evidence="9 10" key="1">
    <citation type="submission" date="2015-10" db="EMBL/GenBank/DDBJ databases">
        <title>Metagenome-Assembled Genomes uncover a global brackish microbiome.</title>
        <authorList>
            <person name="Hugerth L.W."/>
            <person name="Larsson J."/>
            <person name="Alneberg J."/>
            <person name="Lindh M.V."/>
            <person name="Legrand C."/>
            <person name="Pinhassi J."/>
            <person name="Andersson A.F."/>
        </authorList>
    </citation>
    <scope>NUCLEOTIDE SEQUENCE [LARGE SCALE GENOMIC DNA]</scope>
    <source>
        <strain evidence="9">BACL2 MAG-120813-bin23</strain>
    </source>
</reference>
<evidence type="ECO:0000256" key="6">
    <source>
        <dbReference type="SAM" id="MobiDB-lite"/>
    </source>
</evidence>